<dbReference type="GO" id="GO:0016787">
    <property type="term" value="F:hydrolase activity"/>
    <property type="evidence" value="ECO:0007669"/>
    <property type="project" value="UniProtKB-KW"/>
</dbReference>
<dbReference type="AlphaFoldDB" id="A0A1Y2CG37"/>
<evidence type="ECO:0000313" key="3">
    <source>
        <dbReference type="Proteomes" id="UP000193642"/>
    </source>
</evidence>
<comment type="caution">
    <text evidence="2">The sequence shown here is derived from an EMBL/GenBank/DDBJ whole genome shotgun (WGS) entry which is preliminary data.</text>
</comment>
<dbReference type="InterPro" id="IPR000073">
    <property type="entry name" value="AB_hydrolase_1"/>
</dbReference>
<protein>
    <submittedName>
        <fullName evidence="2">Alpha/beta-hydrolase</fullName>
    </submittedName>
</protein>
<gene>
    <name evidence="2" type="ORF">BCR33DRAFT_197787</name>
</gene>
<sequence>MQVDFDYNGLGPGISKGLCDLRPERQAQIEYWQYSPSPSNLTSNGVVVVLPGAFSTLRHFAPIAAFVQRLGFSALLLNHRGVGASMATSSEKLTTKSMALDAAALVGKLFSGSERFHLVGSSMGGMVAQHLAAILLESNRLASLFLAVSTSQFSDAHFLIGALPGFLFLPIAATTLNLSPGELVDKCLCPEYRDSTVRVVNNGVESTSSVGNIWLKRFEENFDDWFTFRNSSLSDNKWLPQVHTTARMKF</sequence>
<organism evidence="2 3">
    <name type="scientific">Rhizoclosmatium globosum</name>
    <dbReference type="NCBI Taxonomy" id="329046"/>
    <lineage>
        <taxon>Eukaryota</taxon>
        <taxon>Fungi</taxon>
        <taxon>Fungi incertae sedis</taxon>
        <taxon>Chytridiomycota</taxon>
        <taxon>Chytridiomycota incertae sedis</taxon>
        <taxon>Chytridiomycetes</taxon>
        <taxon>Chytridiales</taxon>
        <taxon>Chytriomycetaceae</taxon>
        <taxon>Rhizoclosmatium</taxon>
    </lineage>
</organism>
<accession>A0A1Y2CG37</accession>
<dbReference type="EMBL" id="MCGO01000020">
    <property type="protein sequence ID" value="ORY45275.1"/>
    <property type="molecule type" value="Genomic_DNA"/>
</dbReference>
<dbReference type="Gene3D" id="3.40.50.1820">
    <property type="entry name" value="alpha/beta hydrolase"/>
    <property type="match status" value="1"/>
</dbReference>
<keyword evidence="3" id="KW-1185">Reference proteome</keyword>
<reference evidence="2 3" key="1">
    <citation type="submission" date="2016-07" db="EMBL/GenBank/DDBJ databases">
        <title>Pervasive Adenine N6-methylation of Active Genes in Fungi.</title>
        <authorList>
            <consortium name="DOE Joint Genome Institute"/>
            <person name="Mondo S.J."/>
            <person name="Dannebaum R.O."/>
            <person name="Kuo R.C."/>
            <person name="Labutti K."/>
            <person name="Haridas S."/>
            <person name="Kuo A."/>
            <person name="Salamov A."/>
            <person name="Ahrendt S.R."/>
            <person name="Lipzen A."/>
            <person name="Sullivan W."/>
            <person name="Andreopoulos W.B."/>
            <person name="Clum A."/>
            <person name="Lindquist E."/>
            <person name="Daum C."/>
            <person name="Ramamoorthy G.K."/>
            <person name="Gryganskyi A."/>
            <person name="Culley D."/>
            <person name="Magnuson J.K."/>
            <person name="James T.Y."/>
            <person name="O'Malley M.A."/>
            <person name="Stajich J.E."/>
            <person name="Spatafora J.W."/>
            <person name="Visel A."/>
            <person name="Grigoriev I.V."/>
        </authorList>
    </citation>
    <scope>NUCLEOTIDE SEQUENCE [LARGE SCALE GENOMIC DNA]</scope>
    <source>
        <strain evidence="2 3">JEL800</strain>
    </source>
</reference>
<keyword evidence="2" id="KW-0378">Hydrolase</keyword>
<dbReference type="PANTHER" id="PTHR43433">
    <property type="entry name" value="HYDROLASE, ALPHA/BETA FOLD FAMILY PROTEIN"/>
    <property type="match status" value="1"/>
</dbReference>
<dbReference type="PANTHER" id="PTHR43433:SF5">
    <property type="entry name" value="AB HYDROLASE-1 DOMAIN-CONTAINING PROTEIN"/>
    <property type="match status" value="1"/>
</dbReference>
<proteinExistence type="predicted"/>
<name>A0A1Y2CG37_9FUNG</name>
<evidence type="ECO:0000313" key="2">
    <source>
        <dbReference type="EMBL" id="ORY45275.1"/>
    </source>
</evidence>
<feature type="domain" description="AB hydrolase-1" evidence="1">
    <location>
        <begin position="46"/>
        <end position="159"/>
    </location>
</feature>
<evidence type="ECO:0000259" key="1">
    <source>
        <dbReference type="Pfam" id="PF00561"/>
    </source>
</evidence>
<dbReference type="Proteomes" id="UP000193642">
    <property type="component" value="Unassembled WGS sequence"/>
</dbReference>
<dbReference type="InterPro" id="IPR029058">
    <property type="entry name" value="AB_hydrolase_fold"/>
</dbReference>
<dbReference type="SUPFAM" id="SSF53474">
    <property type="entry name" value="alpha/beta-Hydrolases"/>
    <property type="match status" value="1"/>
</dbReference>
<dbReference type="Pfam" id="PF00561">
    <property type="entry name" value="Abhydrolase_1"/>
    <property type="match status" value="1"/>
</dbReference>
<dbReference type="OrthoDB" id="408373at2759"/>
<dbReference type="InterPro" id="IPR050471">
    <property type="entry name" value="AB_hydrolase"/>
</dbReference>